<evidence type="ECO:0000313" key="2">
    <source>
        <dbReference type="Proteomes" id="UP000039865"/>
    </source>
</evidence>
<gene>
    <name evidence="1" type="primary">Contig14811.g15777</name>
    <name evidence="1" type="ORF">STYLEM_17807</name>
</gene>
<sequence length="499" mass="55057">MKIIFNVSFLIIEKVNNLTCFGDSTGNFPLVLGGIKDQTKYVSIDMDSNDNILMSGWTKSWDLSGTSTTLPILVILDRAGTYTLSMRYHFSTAGEFSTAKYRSSDETQIVGILGTTSYELKIYLISASDGSILAKYATQSNVALKVSIANDCFVINGDRMYLAMRTGSGYTQIMGFQMTTADILVDFYKQAAQSSSSNNQFDSMYLFGSNQQLLLSGYIRNGGQNYWTLWSFKISDQSNLINLAFRSSNMQSQKMIYKNDGITNHVYRVGSNSNSKLYFNYVVVDDGGIVSSQYLYQYDFSDSASCKSIHADSASTSLDSRKDNSLKFLSAALMSADISQSCLNRDESTYTEVIIDSVTLTADTCPDTFNNDKTLITITYTDTSNNAISKGSLTSTTLIYQSWCSASQPVPQSVAVSDGIYEIFSGNKWFPFTQFTTDLGCSDATWTYSFAITFDGTSQGTNPFSYDTNTPLQLKAASTTEAHAGTYSIKQLLLHLILL</sequence>
<reference evidence="1 2" key="1">
    <citation type="submission" date="2014-06" db="EMBL/GenBank/DDBJ databases">
        <authorList>
            <person name="Swart Estienne"/>
        </authorList>
    </citation>
    <scope>NUCLEOTIDE SEQUENCE [LARGE SCALE GENOMIC DNA]</scope>
    <source>
        <strain evidence="1 2">130c</strain>
    </source>
</reference>
<dbReference type="OrthoDB" id="327138at2759"/>
<dbReference type="Proteomes" id="UP000039865">
    <property type="component" value="Unassembled WGS sequence"/>
</dbReference>
<keyword evidence="2" id="KW-1185">Reference proteome</keyword>
<proteinExistence type="predicted"/>
<dbReference type="InParanoid" id="A0A078B565"/>
<accession>A0A078B565</accession>
<protein>
    <submittedName>
        <fullName evidence="1">Uncharacterized protein</fullName>
    </submittedName>
</protein>
<name>A0A078B565_STYLE</name>
<dbReference type="AlphaFoldDB" id="A0A078B565"/>
<organism evidence="1 2">
    <name type="scientific">Stylonychia lemnae</name>
    <name type="common">Ciliate</name>
    <dbReference type="NCBI Taxonomy" id="5949"/>
    <lineage>
        <taxon>Eukaryota</taxon>
        <taxon>Sar</taxon>
        <taxon>Alveolata</taxon>
        <taxon>Ciliophora</taxon>
        <taxon>Intramacronucleata</taxon>
        <taxon>Spirotrichea</taxon>
        <taxon>Stichotrichia</taxon>
        <taxon>Sporadotrichida</taxon>
        <taxon>Oxytrichidae</taxon>
        <taxon>Stylonychinae</taxon>
        <taxon>Stylonychia</taxon>
    </lineage>
</organism>
<evidence type="ECO:0000313" key="1">
    <source>
        <dbReference type="EMBL" id="CDW88683.1"/>
    </source>
</evidence>
<dbReference type="EMBL" id="CCKQ01016801">
    <property type="protein sequence ID" value="CDW88683.1"/>
    <property type="molecule type" value="Genomic_DNA"/>
</dbReference>